<evidence type="ECO:0000313" key="2">
    <source>
        <dbReference type="Proteomes" id="UP000766570"/>
    </source>
</evidence>
<dbReference type="RefSeq" id="WP_209909882.1">
    <property type="nucleotide sequence ID" value="NZ_BAAAMI010000016.1"/>
</dbReference>
<keyword evidence="1" id="KW-0560">Oxidoreductase</keyword>
<proteinExistence type="predicted"/>
<dbReference type="Gene3D" id="1.20.1290.10">
    <property type="entry name" value="AhpD-like"/>
    <property type="match status" value="1"/>
</dbReference>
<name>A0ABS4WHT2_9MICC</name>
<comment type="caution">
    <text evidence="1">The sequence shown here is derived from an EMBL/GenBank/DDBJ whole genome shotgun (WGS) entry which is preliminary data.</text>
</comment>
<gene>
    <name evidence="1" type="ORF">JOF46_003683</name>
</gene>
<accession>A0ABS4WHT2</accession>
<organism evidence="1 2">
    <name type="scientific">Paeniglutamicibacter psychrophenolicus</name>
    <dbReference type="NCBI Taxonomy" id="257454"/>
    <lineage>
        <taxon>Bacteria</taxon>
        <taxon>Bacillati</taxon>
        <taxon>Actinomycetota</taxon>
        <taxon>Actinomycetes</taxon>
        <taxon>Micrococcales</taxon>
        <taxon>Micrococcaceae</taxon>
        <taxon>Paeniglutamicibacter</taxon>
    </lineage>
</organism>
<keyword evidence="2" id="KW-1185">Reference proteome</keyword>
<reference evidence="1 2" key="1">
    <citation type="submission" date="2021-03" db="EMBL/GenBank/DDBJ databases">
        <title>Sequencing the genomes of 1000 actinobacteria strains.</title>
        <authorList>
            <person name="Klenk H.-P."/>
        </authorList>
    </citation>
    <scope>NUCLEOTIDE SEQUENCE [LARGE SCALE GENOMIC DNA]</scope>
    <source>
        <strain evidence="1 2">DSM 15454</strain>
    </source>
</reference>
<dbReference type="EMBL" id="JAGIOE010000001">
    <property type="protein sequence ID" value="MBP2375771.1"/>
    <property type="molecule type" value="Genomic_DNA"/>
</dbReference>
<evidence type="ECO:0000313" key="1">
    <source>
        <dbReference type="EMBL" id="MBP2375771.1"/>
    </source>
</evidence>
<dbReference type="InterPro" id="IPR029032">
    <property type="entry name" value="AhpD-like"/>
</dbReference>
<keyword evidence="1" id="KW-0575">Peroxidase</keyword>
<sequence>MGILQTTSEADAVGATAAAYAADRAALGYVPSHTRVLALNPEAFEAWKALQSSIAKSMGMRRYELVTLAAALGIGSRHCRLAHGSKALKYLDEQELLRIARDYRSAGLDEAEVAMMDYAVKLSGDSAAMDESDSRRLRDLGFSDREIVDITLAAAARNYLSRILQALAVDIDVPPLLSEDMRGALLDPIESMHATI</sequence>
<dbReference type="PANTHER" id="PTHR35446">
    <property type="entry name" value="SI:CH211-175M2.5"/>
    <property type="match status" value="1"/>
</dbReference>
<protein>
    <submittedName>
        <fullName evidence="1">Peroxidase-related enzyme</fullName>
    </submittedName>
</protein>
<dbReference type="PANTHER" id="PTHR35446:SF2">
    <property type="entry name" value="CARBOXYMUCONOLACTONE DECARBOXYLASE-LIKE DOMAIN-CONTAINING PROTEIN"/>
    <property type="match status" value="1"/>
</dbReference>
<dbReference type="GO" id="GO:0004601">
    <property type="term" value="F:peroxidase activity"/>
    <property type="evidence" value="ECO:0007669"/>
    <property type="project" value="UniProtKB-KW"/>
</dbReference>
<dbReference type="SUPFAM" id="SSF69118">
    <property type="entry name" value="AhpD-like"/>
    <property type="match status" value="1"/>
</dbReference>
<dbReference type="Proteomes" id="UP000766570">
    <property type="component" value="Unassembled WGS sequence"/>
</dbReference>